<reference evidence="12 13" key="1">
    <citation type="journal article" date="2012" name="Genome Biol.">
        <title>Sequencing three crocodilian genomes to illuminate the evolution of archosaurs and amniotes.</title>
        <authorList>
            <person name="St John J.A."/>
            <person name="Braun E.L."/>
            <person name="Isberg S.R."/>
            <person name="Miles L.G."/>
            <person name="Chong A.Y."/>
            <person name="Gongora J."/>
            <person name="Dalzell P."/>
            <person name="Moran C."/>
            <person name="Bed'hom B."/>
            <person name="Abzhanov A."/>
            <person name="Burgess S.C."/>
            <person name="Cooksey A.M."/>
            <person name="Castoe T.A."/>
            <person name="Crawford N.G."/>
            <person name="Densmore L.D."/>
            <person name="Drew J.C."/>
            <person name="Edwards S.V."/>
            <person name="Faircloth B.C."/>
            <person name="Fujita M.K."/>
            <person name="Greenwold M.J."/>
            <person name="Hoffmann F.G."/>
            <person name="Howard J.M."/>
            <person name="Iguchi T."/>
            <person name="Janes D.E."/>
            <person name="Khan S.Y."/>
            <person name="Kohno S."/>
            <person name="de Koning A.J."/>
            <person name="Lance S.L."/>
            <person name="McCarthy F.M."/>
            <person name="McCormack J.E."/>
            <person name="Merchant M.E."/>
            <person name="Peterson D.G."/>
            <person name="Pollock D.D."/>
            <person name="Pourmand N."/>
            <person name="Raney B.J."/>
            <person name="Roessler K.A."/>
            <person name="Sanford J.R."/>
            <person name="Sawyer R.H."/>
            <person name="Schmidt C.J."/>
            <person name="Triplett E.W."/>
            <person name="Tuberville T.D."/>
            <person name="Venegas-Anaya M."/>
            <person name="Howard J.T."/>
            <person name="Jarvis E.D."/>
            <person name="Guillette L.J.Jr."/>
            <person name="Glenn T.C."/>
            <person name="Green R.E."/>
            <person name="Ray D.A."/>
        </authorList>
    </citation>
    <scope>NUCLEOTIDE SEQUENCE [LARGE SCALE GENOMIC DNA]</scope>
    <source>
        <strain evidence="12">KSC_2009_1</strain>
    </source>
</reference>
<feature type="compositionally biased region" description="Pro residues" evidence="9">
    <location>
        <begin position="310"/>
        <end position="319"/>
    </location>
</feature>
<dbReference type="PROSITE" id="PS50262">
    <property type="entry name" value="G_PROTEIN_RECEP_F1_2"/>
    <property type="match status" value="1"/>
</dbReference>
<dbReference type="Gene3D" id="1.20.1070.10">
    <property type="entry name" value="Rhodopsin 7-helix transmembrane proteins"/>
    <property type="match status" value="2"/>
</dbReference>
<dbReference type="PRINTS" id="PR01846">
    <property type="entry name" value="TRHRFAMILY"/>
</dbReference>
<dbReference type="InterPro" id="IPR002120">
    <property type="entry name" value="TRH_rcpt_1"/>
</dbReference>
<feature type="transmembrane region" description="Helical" evidence="10">
    <location>
        <begin position="197"/>
        <end position="217"/>
    </location>
</feature>
<keyword evidence="13" id="KW-1185">Reference proteome</keyword>
<keyword evidence="8" id="KW-0807">Transducer</keyword>
<dbReference type="InterPro" id="IPR017452">
    <property type="entry name" value="GPCR_Rhodpsn_7TM"/>
</dbReference>
<dbReference type="AlphaFoldDB" id="A0A151P2E2"/>
<feature type="domain" description="G-protein coupled receptors family 1 profile" evidence="11">
    <location>
        <begin position="45"/>
        <end position="249"/>
    </location>
</feature>
<dbReference type="GO" id="GO:0007200">
    <property type="term" value="P:phospholipase C-activating G protein-coupled receptor signaling pathway"/>
    <property type="evidence" value="ECO:0007669"/>
    <property type="project" value="TreeGrafter"/>
</dbReference>
<evidence type="ECO:0000256" key="10">
    <source>
        <dbReference type="SAM" id="Phobius"/>
    </source>
</evidence>
<dbReference type="PANTHER" id="PTHR46061">
    <property type="entry name" value="THYROTROPIN-RELEASING HORMONE RECEPTOR"/>
    <property type="match status" value="1"/>
</dbReference>
<comment type="similarity">
    <text evidence="8">Belongs to the G-protein coupled receptor 1 family.</text>
</comment>
<evidence type="ECO:0000256" key="2">
    <source>
        <dbReference type="ARBA" id="ARBA00004370"/>
    </source>
</evidence>
<evidence type="ECO:0000256" key="6">
    <source>
        <dbReference type="ARBA" id="ARBA00023136"/>
    </source>
</evidence>
<sequence>MENSSRLDSPTNISLAGADTGLALLEYKAISVFLVLLICGAGIVGNVMVVLVVLITRDMKTPTNCYLVSLAVADLMVLVAAGLPNISDSLAGTWVYGHAGCLGITYFQYLGINVSSCSITAFTVERYIAICHPIRAQTMCTVSRAKRITALHLECGYKVSRNLYLPIYLLDFALFFVTPLLVATVLYGLIGKVTKMLAVVVVLFALLWMPYRTLVLVNSFMARPYLDPWFLLFCRACVYANSAINPVIYNLMSRKFQAAFATLCKCGREEPSRRALPPATASCSVGRDLQPLGRGNPRRALVEGTVDAPRQPPLPPPGQGDPQKGPYFSAV</sequence>
<feature type="transmembrane region" description="Helical" evidence="10">
    <location>
        <begin position="229"/>
        <end position="249"/>
    </location>
</feature>
<feature type="transmembrane region" description="Helical" evidence="10">
    <location>
        <begin position="66"/>
        <end position="86"/>
    </location>
</feature>
<dbReference type="Pfam" id="PF00001">
    <property type="entry name" value="7tm_1"/>
    <property type="match status" value="2"/>
</dbReference>
<comment type="function">
    <text evidence="1">Receptor for thyrotropin-releasing hormone (TRH). Upon ligand binding, this G-protein-coupled receptor triggers activation of the phosphatidylinositol (IP3)-calcium-protein kinase C (PKC) pathway.</text>
</comment>
<evidence type="ECO:0000256" key="9">
    <source>
        <dbReference type="SAM" id="MobiDB-lite"/>
    </source>
</evidence>
<keyword evidence="4 8" id="KW-0812">Transmembrane</keyword>
<evidence type="ECO:0000256" key="7">
    <source>
        <dbReference type="ARBA" id="ARBA00032251"/>
    </source>
</evidence>
<keyword evidence="5 10" id="KW-1133">Transmembrane helix</keyword>
<dbReference type="EMBL" id="AKHW03001252">
    <property type="protein sequence ID" value="KYO43059.1"/>
    <property type="molecule type" value="Genomic_DNA"/>
</dbReference>
<evidence type="ECO:0000256" key="8">
    <source>
        <dbReference type="RuleBase" id="RU000688"/>
    </source>
</evidence>
<dbReference type="GO" id="GO:0004997">
    <property type="term" value="F:thyrotropin-releasing hormone receptor activity"/>
    <property type="evidence" value="ECO:0007669"/>
    <property type="project" value="InterPro"/>
</dbReference>
<evidence type="ECO:0000256" key="3">
    <source>
        <dbReference type="ARBA" id="ARBA00018873"/>
    </source>
</evidence>
<keyword evidence="6 10" id="KW-0472">Membrane</keyword>
<evidence type="ECO:0000256" key="5">
    <source>
        <dbReference type="ARBA" id="ARBA00022989"/>
    </source>
</evidence>
<feature type="compositionally biased region" description="Low complexity" evidence="9">
    <location>
        <begin position="320"/>
        <end position="331"/>
    </location>
</feature>
<dbReference type="PANTHER" id="PTHR46061:SF5">
    <property type="entry name" value="THYROTROPIN-RELEASING HORMONE RECEPTOR"/>
    <property type="match status" value="1"/>
</dbReference>
<evidence type="ECO:0000313" key="13">
    <source>
        <dbReference type="Proteomes" id="UP000050525"/>
    </source>
</evidence>
<keyword evidence="8" id="KW-0675">Receptor</keyword>
<dbReference type="InterPro" id="IPR000276">
    <property type="entry name" value="GPCR_Rhodpsn"/>
</dbReference>
<dbReference type="Proteomes" id="UP000050525">
    <property type="component" value="Unassembled WGS sequence"/>
</dbReference>
<feature type="transmembrane region" description="Helical" evidence="10">
    <location>
        <begin position="167"/>
        <end position="190"/>
    </location>
</feature>
<evidence type="ECO:0000313" key="12">
    <source>
        <dbReference type="EMBL" id="KYO43059.1"/>
    </source>
</evidence>
<comment type="caution">
    <text evidence="12">The sequence shown here is derived from an EMBL/GenBank/DDBJ whole genome shotgun (WGS) entry which is preliminary data.</text>
</comment>
<feature type="transmembrane region" description="Helical" evidence="10">
    <location>
        <begin position="29"/>
        <end position="54"/>
    </location>
</feature>
<dbReference type="SUPFAM" id="SSF81321">
    <property type="entry name" value="Family A G protein-coupled receptor-like"/>
    <property type="match status" value="1"/>
</dbReference>
<evidence type="ECO:0000259" key="11">
    <source>
        <dbReference type="PROSITE" id="PS50262"/>
    </source>
</evidence>
<dbReference type="PRINTS" id="PR00751">
    <property type="entry name" value="THYROLIBRINR"/>
</dbReference>
<dbReference type="CDD" id="cd14995">
    <property type="entry name" value="7tmA_TRH-R"/>
    <property type="match status" value="1"/>
</dbReference>
<accession>A0A151P2E2</accession>
<evidence type="ECO:0000256" key="1">
    <source>
        <dbReference type="ARBA" id="ARBA00004100"/>
    </source>
</evidence>
<protein>
    <recommendedName>
        <fullName evidence="3">Thyrotropin-releasing hormone receptor</fullName>
    </recommendedName>
    <alternativeName>
        <fullName evidence="7">Thyroliberin receptor</fullName>
    </alternativeName>
</protein>
<feature type="region of interest" description="Disordered" evidence="9">
    <location>
        <begin position="271"/>
        <end position="331"/>
    </location>
</feature>
<comment type="subcellular location">
    <subcellularLocation>
        <location evidence="2">Membrane</location>
    </subcellularLocation>
</comment>
<organism evidence="12 13">
    <name type="scientific">Alligator mississippiensis</name>
    <name type="common">American alligator</name>
    <dbReference type="NCBI Taxonomy" id="8496"/>
    <lineage>
        <taxon>Eukaryota</taxon>
        <taxon>Metazoa</taxon>
        <taxon>Chordata</taxon>
        <taxon>Craniata</taxon>
        <taxon>Vertebrata</taxon>
        <taxon>Euteleostomi</taxon>
        <taxon>Archelosauria</taxon>
        <taxon>Archosauria</taxon>
        <taxon>Crocodylia</taxon>
        <taxon>Alligatoridae</taxon>
        <taxon>Alligatorinae</taxon>
        <taxon>Alligator</taxon>
    </lineage>
</organism>
<dbReference type="PROSITE" id="PS00237">
    <property type="entry name" value="G_PROTEIN_RECEP_F1_1"/>
    <property type="match status" value="1"/>
</dbReference>
<dbReference type="GO" id="GO:0016020">
    <property type="term" value="C:membrane"/>
    <property type="evidence" value="ECO:0007669"/>
    <property type="project" value="UniProtKB-SubCell"/>
</dbReference>
<gene>
    <name evidence="12" type="primary">TRHR2</name>
    <name evidence="12" type="ORF">Y1Q_0016959</name>
</gene>
<name>A0A151P2E2_ALLMI</name>
<evidence type="ECO:0000256" key="4">
    <source>
        <dbReference type="ARBA" id="ARBA00022692"/>
    </source>
</evidence>
<dbReference type="PRINTS" id="PR00237">
    <property type="entry name" value="GPCRRHODOPSN"/>
</dbReference>
<keyword evidence="8" id="KW-0297">G-protein coupled receptor</keyword>
<proteinExistence type="inferred from homology"/>